<comment type="caution">
    <text evidence="3">The sequence shown here is derived from an EMBL/GenBank/DDBJ whole genome shotgun (WGS) entry which is preliminary data.</text>
</comment>
<reference evidence="3" key="1">
    <citation type="submission" date="2023-08" db="EMBL/GenBank/DDBJ databases">
        <authorList>
            <person name="Audoor S."/>
            <person name="Bilcke G."/>
        </authorList>
    </citation>
    <scope>NUCLEOTIDE SEQUENCE</scope>
</reference>
<gene>
    <name evidence="3" type="ORF">CYCCA115_LOCUS20978</name>
</gene>
<sequence>MQHNDPPQQSRKWQLVGFSALIAIFIAFNLKEAVILTAAHHIKRITDDMVNVPTASVPTGSSPAVIHHPQPMPKNGGALKLIIAKTIAAKDIAETLLDIQSFVERYSSQSSSSKFQIEWRLFCYKNETMAALLEYHSEDQWLQHYNTRIYLELGANKVNFWHKYLNPKATIDHDVDYIWMMDGDIQIRYMAWECFWDIVRRFQPSIFAPSLMTNMDSRAWEDRKVYVGSTHPHKCHVTDPNPKKKKKKKKKNDDKNKDTTKSIISPETKLPLVPRPVNNFQRMIAMDVWVVEIQLPVFSRLAWETTYNVFEERVQGWGQFKTSWAPDLFWCKMIDQELHGTNNSVQDRLQDRPFMRWQKLKKQCDINPKVMHDVTGIQDLRFYQDDEGDGDSKQQSHPCMLIHSTPVRDLDSRTIKLHTNKKSSLTFRRKGEADLLKYKQGLPGLYTTKALGQNQLYRAYISKNETEYNCQACRHTACLLD</sequence>
<accession>A0AAD2JMK5</accession>
<dbReference type="Proteomes" id="UP001295423">
    <property type="component" value="Unassembled WGS sequence"/>
</dbReference>
<dbReference type="AlphaFoldDB" id="A0AAD2JMK5"/>
<feature type="compositionally biased region" description="Basic and acidic residues" evidence="1">
    <location>
        <begin position="251"/>
        <end position="260"/>
    </location>
</feature>
<name>A0AAD2JMK5_9STRA</name>
<protein>
    <submittedName>
        <fullName evidence="3">Uncharacterized protein</fullName>
    </submittedName>
</protein>
<dbReference type="EMBL" id="CAKOGP040002202">
    <property type="protein sequence ID" value="CAJ1965161.1"/>
    <property type="molecule type" value="Genomic_DNA"/>
</dbReference>
<keyword evidence="2" id="KW-1133">Transmembrane helix</keyword>
<keyword evidence="2" id="KW-0812">Transmembrane</keyword>
<feature type="transmembrane region" description="Helical" evidence="2">
    <location>
        <begin position="12"/>
        <end position="30"/>
    </location>
</feature>
<feature type="region of interest" description="Disordered" evidence="1">
    <location>
        <begin position="230"/>
        <end position="265"/>
    </location>
</feature>
<keyword evidence="2" id="KW-0472">Membrane</keyword>
<organism evidence="3 4">
    <name type="scientific">Cylindrotheca closterium</name>
    <dbReference type="NCBI Taxonomy" id="2856"/>
    <lineage>
        <taxon>Eukaryota</taxon>
        <taxon>Sar</taxon>
        <taxon>Stramenopiles</taxon>
        <taxon>Ochrophyta</taxon>
        <taxon>Bacillariophyta</taxon>
        <taxon>Bacillariophyceae</taxon>
        <taxon>Bacillariophycidae</taxon>
        <taxon>Bacillariales</taxon>
        <taxon>Bacillariaceae</taxon>
        <taxon>Cylindrotheca</taxon>
    </lineage>
</organism>
<proteinExistence type="predicted"/>
<evidence type="ECO:0000256" key="2">
    <source>
        <dbReference type="SAM" id="Phobius"/>
    </source>
</evidence>
<evidence type="ECO:0000256" key="1">
    <source>
        <dbReference type="SAM" id="MobiDB-lite"/>
    </source>
</evidence>
<evidence type="ECO:0000313" key="4">
    <source>
        <dbReference type="Proteomes" id="UP001295423"/>
    </source>
</evidence>
<evidence type="ECO:0000313" key="3">
    <source>
        <dbReference type="EMBL" id="CAJ1965161.1"/>
    </source>
</evidence>
<keyword evidence="4" id="KW-1185">Reference proteome</keyword>